<feature type="domain" description="OmpR/PhoB-type" evidence="7">
    <location>
        <begin position="127"/>
        <end position="226"/>
    </location>
</feature>
<dbReference type="EMBL" id="LN899825">
    <property type="protein sequence ID" value="CUV33008.1"/>
    <property type="molecule type" value="Genomic_DNA"/>
</dbReference>
<dbReference type="GO" id="GO:0005829">
    <property type="term" value="C:cytosol"/>
    <property type="evidence" value="ECO:0007669"/>
    <property type="project" value="TreeGrafter"/>
</dbReference>
<dbReference type="EMBL" id="LN899823">
    <property type="protein sequence ID" value="CUV26351.1"/>
    <property type="molecule type" value="Genomic_DNA"/>
</dbReference>
<reference evidence="8" key="2">
    <citation type="submission" date="2018-01" db="EMBL/GenBank/DDBJ databases">
        <title>Ralstonia pseudosolanacearum P824 infects blueberry.</title>
        <authorList>
            <person name="Bocsanczy A.M."/>
            <person name="Norman D.J."/>
        </authorList>
    </citation>
    <scope>NUCLEOTIDE SEQUENCE</scope>
    <source>
        <strain evidence="8">P824</strain>
    </source>
</reference>
<dbReference type="Gene3D" id="3.40.50.2300">
    <property type="match status" value="1"/>
</dbReference>
<dbReference type="GO" id="GO:0000156">
    <property type="term" value="F:phosphorelay response regulator activity"/>
    <property type="evidence" value="ECO:0007669"/>
    <property type="project" value="TreeGrafter"/>
</dbReference>
<feature type="modified residue" description="4-aspartylphosphate" evidence="4">
    <location>
        <position position="51"/>
    </location>
</feature>
<evidence type="ECO:0000313" key="12">
    <source>
        <dbReference type="EMBL" id="CUV33008.1"/>
    </source>
</evidence>
<feature type="DNA-binding region" description="OmpR/PhoB-type" evidence="5">
    <location>
        <begin position="127"/>
        <end position="226"/>
    </location>
</feature>
<dbReference type="EMBL" id="LN899826">
    <property type="protein sequence ID" value="CUV40469.1"/>
    <property type="molecule type" value="Genomic_DNA"/>
</dbReference>
<evidence type="ECO:0000313" key="14">
    <source>
        <dbReference type="EMBL" id="CUV57100.1"/>
    </source>
</evidence>
<evidence type="ECO:0000256" key="4">
    <source>
        <dbReference type="PROSITE-ProRule" id="PRU00169"/>
    </source>
</evidence>
<dbReference type="InterPro" id="IPR036388">
    <property type="entry name" value="WH-like_DNA-bd_sf"/>
</dbReference>
<evidence type="ECO:0000313" key="8">
    <source>
        <dbReference type="EMBL" id="AYA47566.1"/>
    </source>
</evidence>
<protein>
    <submittedName>
        <fullName evidence="15">Putative response regulator transcription regulator protein</fullName>
    </submittedName>
    <submittedName>
        <fullName evidence="8">Two-component system response regulator CreB</fullName>
    </submittedName>
</protein>
<dbReference type="GO" id="GO:0032993">
    <property type="term" value="C:protein-DNA complex"/>
    <property type="evidence" value="ECO:0007669"/>
    <property type="project" value="TreeGrafter"/>
</dbReference>
<dbReference type="GO" id="GO:0000976">
    <property type="term" value="F:transcription cis-regulatory region binding"/>
    <property type="evidence" value="ECO:0007669"/>
    <property type="project" value="TreeGrafter"/>
</dbReference>
<dbReference type="SMART" id="SM00448">
    <property type="entry name" value="REC"/>
    <property type="match status" value="1"/>
</dbReference>
<sequence length="246" mass="27519">MRIALLEDDPFQSEVIAQILSQSGHDVVTFTNGATLLRMLGRSSYDMLVLDWHTPGMLGIDLLSVVRSRHQEVLPILFVTAEARERGLVRALGQGADDYITKPFHIPELRARVEALLRRAHPVPYAGMPFAVGPYYFHPQRRLVTLHGAPLALTGIEFQLAMLLFANAGRTLSRDHIFGQVWGRNSAEYTRTIDSHVSRIRLKLRLEPVNEVRLVAVYKHGYRLDHLSVADKTGTLAVSVAEPAVI</sequence>
<dbReference type="EMBL" id="LN899822">
    <property type="protein sequence ID" value="CUV62101.1"/>
    <property type="molecule type" value="Genomic_DNA"/>
</dbReference>
<evidence type="ECO:0000313" key="16">
    <source>
        <dbReference type="Proteomes" id="UP000262427"/>
    </source>
</evidence>
<dbReference type="PANTHER" id="PTHR48111:SF40">
    <property type="entry name" value="PHOSPHATE REGULON TRANSCRIPTIONAL REGULATORY PROTEIN PHOB"/>
    <property type="match status" value="1"/>
</dbReference>
<dbReference type="Proteomes" id="UP000262427">
    <property type="component" value="Chromosome CM"/>
</dbReference>
<keyword evidence="1 4" id="KW-0597">Phosphoprotein</keyword>
<dbReference type="PATRIC" id="fig|305.108.peg.4568"/>
<name>A0A0K1ZNK7_RALSL</name>
<evidence type="ECO:0000256" key="1">
    <source>
        <dbReference type="ARBA" id="ARBA00022553"/>
    </source>
</evidence>
<dbReference type="SMART" id="SM00862">
    <property type="entry name" value="Trans_reg_C"/>
    <property type="match status" value="1"/>
</dbReference>
<evidence type="ECO:0000313" key="9">
    <source>
        <dbReference type="EMBL" id="CUV17774.1"/>
    </source>
</evidence>
<dbReference type="Pfam" id="PF00072">
    <property type="entry name" value="Response_reg"/>
    <property type="match status" value="1"/>
</dbReference>
<dbReference type="GO" id="GO:0006355">
    <property type="term" value="P:regulation of DNA-templated transcription"/>
    <property type="evidence" value="ECO:0007669"/>
    <property type="project" value="InterPro"/>
</dbReference>
<feature type="domain" description="Response regulatory" evidence="6">
    <location>
        <begin position="2"/>
        <end position="117"/>
    </location>
</feature>
<dbReference type="Pfam" id="PF00486">
    <property type="entry name" value="Trans_reg_C"/>
    <property type="match status" value="1"/>
</dbReference>
<dbReference type="EMBL" id="LN899821">
    <property type="protein sequence ID" value="CUV17774.1"/>
    <property type="molecule type" value="Genomic_DNA"/>
</dbReference>
<accession>A0A0K1ZNK7</accession>
<dbReference type="PROSITE" id="PS51755">
    <property type="entry name" value="OMPR_PHOB"/>
    <property type="match status" value="1"/>
</dbReference>
<evidence type="ECO:0000256" key="5">
    <source>
        <dbReference type="PROSITE-ProRule" id="PRU01091"/>
    </source>
</evidence>
<reference evidence="15" key="1">
    <citation type="submission" date="2015-10" db="EMBL/GenBank/DDBJ databases">
        <authorList>
            <person name="Gilbert D.G."/>
        </authorList>
    </citation>
    <scope>NUCLEOTIDE SEQUENCE</scope>
    <source>
        <strain evidence="15">Phyl III-seqv23</strain>
    </source>
</reference>
<evidence type="ECO:0000313" key="10">
    <source>
        <dbReference type="EMBL" id="CUV26351.1"/>
    </source>
</evidence>
<evidence type="ECO:0000313" key="15">
    <source>
        <dbReference type="EMBL" id="CUV62101.1"/>
    </source>
</evidence>
<dbReference type="Gene3D" id="6.10.250.690">
    <property type="match status" value="1"/>
</dbReference>
<dbReference type="InterPro" id="IPR039420">
    <property type="entry name" value="WalR-like"/>
</dbReference>
<dbReference type="AlphaFoldDB" id="A0A0K1ZNK7"/>
<dbReference type="EMBL" id="LN899824">
    <property type="protein sequence ID" value="CUV30729.1"/>
    <property type="molecule type" value="Genomic_DNA"/>
</dbReference>
<evidence type="ECO:0000259" key="7">
    <source>
        <dbReference type="PROSITE" id="PS51755"/>
    </source>
</evidence>
<dbReference type="CDD" id="cd00383">
    <property type="entry name" value="trans_reg_C"/>
    <property type="match status" value="1"/>
</dbReference>
<dbReference type="InterPro" id="IPR011006">
    <property type="entry name" value="CheY-like_superfamily"/>
</dbReference>
<dbReference type="InterPro" id="IPR001867">
    <property type="entry name" value="OmpR/PhoB-type_DNA-bd"/>
</dbReference>
<dbReference type="PROSITE" id="PS50110">
    <property type="entry name" value="RESPONSE_REGULATORY"/>
    <property type="match status" value="1"/>
</dbReference>
<evidence type="ECO:0000313" key="11">
    <source>
        <dbReference type="EMBL" id="CUV30729.1"/>
    </source>
</evidence>
<dbReference type="EMBL" id="LN899820">
    <property type="protein sequence ID" value="CUV57100.1"/>
    <property type="molecule type" value="Genomic_DNA"/>
</dbReference>
<dbReference type="SUPFAM" id="SSF52172">
    <property type="entry name" value="CheY-like"/>
    <property type="match status" value="1"/>
</dbReference>
<dbReference type="EMBL" id="CP025741">
    <property type="protein sequence ID" value="AYA47566.1"/>
    <property type="molecule type" value="Genomic_DNA"/>
</dbReference>
<evidence type="ECO:0000256" key="3">
    <source>
        <dbReference type="ARBA" id="ARBA00023125"/>
    </source>
</evidence>
<keyword evidence="2" id="KW-0902">Two-component regulatory system</keyword>
<reference evidence="16" key="3">
    <citation type="submission" date="2018-01" db="EMBL/GenBank/DDBJ databases">
        <title>Raltonia solanacearum P824 infects blueberry.</title>
        <authorList>
            <person name="Bocsanczy A.M."/>
            <person name="Norman D.J."/>
        </authorList>
    </citation>
    <scope>NUCLEOTIDE SEQUENCE [LARGE SCALE GENOMIC DNA]</scope>
    <source>
        <strain evidence="16">P824</strain>
    </source>
</reference>
<dbReference type="InterPro" id="IPR001789">
    <property type="entry name" value="Sig_transdc_resp-reg_receiver"/>
</dbReference>
<evidence type="ECO:0000259" key="6">
    <source>
        <dbReference type="PROSITE" id="PS50110"/>
    </source>
</evidence>
<keyword evidence="3 5" id="KW-0238">DNA-binding</keyword>
<gene>
    <name evidence="9" type="ORF">PSS4_v1_380053</name>
    <name evidence="15" type="ORF">RD1301_v1_2030005</name>
    <name evidence="8" type="ORF">RSP824_14440</name>
    <name evidence="10" type="ORF">RUN1744_v1_1510005</name>
    <name evidence="11" type="ORF">RUN1985_v1_710005</name>
    <name evidence="14" type="ORF">RUN215_v1_1120007</name>
    <name evidence="12" type="ORF">TD1301_v1_260002</name>
    <name evidence="13" type="ORF">TF3108_v1_480005</name>
</gene>
<evidence type="ECO:0000256" key="2">
    <source>
        <dbReference type="ARBA" id="ARBA00023012"/>
    </source>
</evidence>
<proteinExistence type="predicted"/>
<organism evidence="15">
    <name type="scientific">Ralstonia solanacearum</name>
    <name type="common">Pseudomonas solanacearum</name>
    <dbReference type="NCBI Taxonomy" id="305"/>
    <lineage>
        <taxon>Bacteria</taxon>
        <taxon>Pseudomonadati</taxon>
        <taxon>Pseudomonadota</taxon>
        <taxon>Betaproteobacteria</taxon>
        <taxon>Burkholderiales</taxon>
        <taxon>Burkholderiaceae</taxon>
        <taxon>Ralstonia</taxon>
        <taxon>Ralstonia solanacearum species complex</taxon>
    </lineage>
</organism>
<dbReference type="Gene3D" id="1.10.10.10">
    <property type="entry name" value="Winged helix-like DNA-binding domain superfamily/Winged helix DNA-binding domain"/>
    <property type="match status" value="1"/>
</dbReference>
<dbReference type="PANTHER" id="PTHR48111">
    <property type="entry name" value="REGULATOR OF RPOS"/>
    <property type="match status" value="1"/>
</dbReference>
<evidence type="ECO:0000313" key="13">
    <source>
        <dbReference type="EMBL" id="CUV40469.1"/>
    </source>
</evidence>